<organism evidence="2 3">
    <name type="scientific">Streptomyces thermoalcalitolerans</name>
    <dbReference type="NCBI Taxonomy" id="65605"/>
    <lineage>
        <taxon>Bacteria</taxon>
        <taxon>Bacillati</taxon>
        <taxon>Actinomycetota</taxon>
        <taxon>Actinomycetes</taxon>
        <taxon>Kitasatosporales</taxon>
        <taxon>Streptomycetaceae</taxon>
        <taxon>Streptomyces</taxon>
    </lineage>
</organism>
<protein>
    <recommendedName>
        <fullName evidence="4">DUF5753 domain-containing protein</fullName>
    </recommendedName>
</protein>
<dbReference type="InterPro" id="IPR045652">
    <property type="entry name" value="DUF6397"/>
</dbReference>
<name>A0ABN1NSV4_9ACTN</name>
<reference evidence="2 3" key="1">
    <citation type="journal article" date="2019" name="Int. J. Syst. Evol. Microbiol.">
        <title>The Global Catalogue of Microorganisms (GCM) 10K type strain sequencing project: providing services to taxonomists for standard genome sequencing and annotation.</title>
        <authorList>
            <consortium name="The Broad Institute Genomics Platform"/>
            <consortium name="The Broad Institute Genome Sequencing Center for Infectious Disease"/>
            <person name="Wu L."/>
            <person name="Ma J."/>
        </authorList>
    </citation>
    <scope>NUCLEOTIDE SEQUENCE [LARGE SCALE GENOMIC DNA]</scope>
    <source>
        <strain evidence="2 3">JCM 10673</strain>
    </source>
</reference>
<evidence type="ECO:0008006" key="4">
    <source>
        <dbReference type="Google" id="ProtNLM"/>
    </source>
</evidence>
<dbReference type="EMBL" id="BAAAHG010000022">
    <property type="protein sequence ID" value="GAA0915349.1"/>
    <property type="molecule type" value="Genomic_DNA"/>
</dbReference>
<accession>A0ABN1NSV4</accession>
<keyword evidence="3" id="KW-1185">Reference proteome</keyword>
<proteinExistence type="predicted"/>
<dbReference type="Proteomes" id="UP001501005">
    <property type="component" value="Unassembled WGS sequence"/>
</dbReference>
<dbReference type="Pfam" id="PF19934">
    <property type="entry name" value="DUF6397"/>
    <property type="match status" value="1"/>
</dbReference>
<evidence type="ECO:0000313" key="2">
    <source>
        <dbReference type="EMBL" id="GAA0915349.1"/>
    </source>
</evidence>
<comment type="caution">
    <text evidence="2">The sequence shown here is derived from an EMBL/GenBank/DDBJ whole genome shotgun (WGS) entry which is preliminary data.</text>
</comment>
<evidence type="ECO:0000256" key="1">
    <source>
        <dbReference type="SAM" id="MobiDB-lite"/>
    </source>
</evidence>
<gene>
    <name evidence="2" type="ORF">GCM10009549_30740</name>
</gene>
<feature type="compositionally biased region" description="Basic and acidic residues" evidence="1">
    <location>
        <begin position="361"/>
        <end position="376"/>
    </location>
</feature>
<evidence type="ECO:0000313" key="3">
    <source>
        <dbReference type="Proteomes" id="UP001501005"/>
    </source>
</evidence>
<sequence length="396" mass="43888">MSGDTITHVIAPTAETAGAQAGAQRRTPFSLSRAARELGLKRSEFDLAVQLGHIRTLPGEGGGGRRVGRAEIERLRTQEGFPESLRRRVEVVGTRDGAALLEVTAARFTRLARLGLVTPVTFHLNRYRAVVWRYLADELLEFAVAPGSAALLRRPLPEALRSQLDTGLDLRARNWRGRHLGSLLRQAGDPWERAGAVASMLDRLQVSRIVEDPCERAYLNRFRPQPPVHGTPGSPAARLIERITTAQDPDEIEWLRADLARAVQEARTHRPAPRPAPRYAGRHPDRHGHPAEHRNPAEHRHPPVPERPGRPRGPERPQRRAPAQRYARSRRLLGRLFRKDTRTAALSGPGPADGPTTEGGCLHRAEQALLDDRHDQTPLPVVDASAGQPPAARRDR</sequence>
<feature type="compositionally biased region" description="Basic and acidic residues" evidence="1">
    <location>
        <begin position="287"/>
        <end position="318"/>
    </location>
</feature>
<feature type="region of interest" description="Disordered" evidence="1">
    <location>
        <begin position="263"/>
        <end position="396"/>
    </location>
</feature>